<evidence type="ECO:0000259" key="1">
    <source>
        <dbReference type="PROSITE" id="PS51186"/>
    </source>
</evidence>
<evidence type="ECO:0000313" key="3">
    <source>
        <dbReference type="Proteomes" id="UP001519308"/>
    </source>
</evidence>
<comment type="caution">
    <text evidence="2">The sequence shown here is derived from an EMBL/GenBank/DDBJ whole genome shotgun (WGS) entry which is preliminary data.</text>
</comment>
<sequence length="183" mass="21120">MLEIIKDKLPISASQEYIIDNITEDFKGDLFNIYRNENIAKYVARKTHTKIKDTEEFIELMRERMKASTNLYLGIYTLSPKKLIGIVRLLKKEEPGILTIGYALSEEYWGKGIISLAVGSLIPLIKEEGTYSALRATIREENINSQRCIEKMGFKLSGKFKKVDNVQGKEEVESERLLYYKEL</sequence>
<keyword evidence="3" id="KW-1185">Reference proteome</keyword>
<feature type="domain" description="N-acetyltransferase" evidence="1">
    <location>
        <begin position="17"/>
        <end position="183"/>
    </location>
</feature>
<keyword evidence="2" id="KW-0808">Transferase</keyword>
<name>A0ABS4K6G6_9CLOT</name>
<dbReference type="EC" id="2.3.1.267" evidence="2"/>
<dbReference type="Gene3D" id="3.40.630.30">
    <property type="match status" value="1"/>
</dbReference>
<dbReference type="InterPro" id="IPR016181">
    <property type="entry name" value="Acyl_CoA_acyltransferase"/>
</dbReference>
<dbReference type="Proteomes" id="UP001519308">
    <property type="component" value="Unassembled WGS sequence"/>
</dbReference>
<keyword evidence="2" id="KW-0012">Acyltransferase</keyword>
<evidence type="ECO:0000313" key="2">
    <source>
        <dbReference type="EMBL" id="MBP2023373.1"/>
    </source>
</evidence>
<dbReference type="PROSITE" id="PS51186">
    <property type="entry name" value="GNAT"/>
    <property type="match status" value="1"/>
</dbReference>
<dbReference type="GO" id="GO:0008999">
    <property type="term" value="F:protein-N-terminal-alanine acetyltransferase activity"/>
    <property type="evidence" value="ECO:0007669"/>
    <property type="project" value="UniProtKB-EC"/>
</dbReference>
<dbReference type="RefSeq" id="WP_021281160.1">
    <property type="nucleotide sequence ID" value="NZ_JAGGLL010000027.1"/>
</dbReference>
<dbReference type="InterPro" id="IPR000182">
    <property type="entry name" value="GNAT_dom"/>
</dbReference>
<reference evidence="2 3" key="1">
    <citation type="submission" date="2021-03" db="EMBL/GenBank/DDBJ databases">
        <title>Genomic Encyclopedia of Type Strains, Phase IV (KMG-IV): sequencing the most valuable type-strain genomes for metagenomic binning, comparative biology and taxonomic classification.</title>
        <authorList>
            <person name="Goeker M."/>
        </authorList>
    </citation>
    <scope>NUCLEOTIDE SEQUENCE [LARGE SCALE GENOMIC DNA]</scope>
    <source>
        <strain evidence="2 3">DSM 28650</strain>
    </source>
</reference>
<dbReference type="Pfam" id="PF13302">
    <property type="entry name" value="Acetyltransf_3"/>
    <property type="match status" value="1"/>
</dbReference>
<gene>
    <name evidence="2" type="ORF">J2Z44_003210</name>
</gene>
<organism evidence="2 3">
    <name type="scientific">Clostridium punense</name>
    <dbReference type="NCBI Taxonomy" id="1054297"/>
    <lineage>
        <taxon>Bacteria</taxon>
        <taxon>Bacillati</taxon>
        <taxon>Bacillota</taxon>
        <taxon>Clostridia</taxon>
        <taxon>Eubacteriales</taxon>
        <taxon>Clostridiaceae</taxon>
        <taxon>Clostridium</taxon>
    </lineage>
</organism>
<dbReference type="PANTHER" id="PTHR43792">
    <property type="entry name" value="GNAT FAMILY, PUTATIVE (AFU_ORTHOLOGUE AFUA_3G00765)-RELATED-RELATED"/>
    <property type="match status" value="1"/>
</dbReference>
<dbReference type="InterPro" id="IPR051531">
    <property type="entry name" value="N-acetyltransferase"/>
</dbReference>
<dbReference type="PANTHER" id="PTHR43792:SF1">
    <property type="entry name" value="N-ACETYLTRANSFERASE DOMAIN-CONTAINING PROTEIN"/>
    <property type="match status" value="1"/>
</dbReference>
<proteinExistence type="predicted"/>
<protein>
    <submittedName>
        <fullName evidence="2">Ribosomal-protein-alanine N-acetyltransferase</fullName>
        <ecNumber evidence="2">2.3.1.267</ecNumber>
    </submittedName>
</protein>
<dbReference type="SUPFAM" id="SSF55729">
    <property type="entry name" value="Acyl-CoA N-acyltransferases (Nat)"/>
    <property type="match status" value="1"/>
</dbReference>
<accession>A0ABS4K6G6</accession>
<dbReference type="EMBL" id="JAGGLL010000027">
    <property type="protein sequence ID" value="MBP2023373.1"/>
    <property type="molecule type" value="Genomic_DNA"/>
</dbReference>